<feature type="short sequence motif" description="GXSXG" evidence="2">
    <location>
        <begin position="36"/>
        <end position="40"/>
    </location>
</feature>
<evidence type="ECO:0000259" key="3">
    <source>
        <dbReference type="PROSITE" id="PS51635"/>
    </source>
</evidence>
<dbReference type="Proteomes" id="UP001078443">
    <property type="component" value="Unassembled WGS sequence"/>
</dbReference>
<dbReference type="InterPro" id="IPR002641">
    <property type="entry name" value="PNPLA_dom"/>
</dbReference>
<dbReference type="PANTHER" id="PTHR46394:SF1">
    <property type="entry name" value="PNPLA DOMAIN-CONTAINING PROTEIN"/>
    <property type="match status" value="1"/>
</dbReference>
<dbReference type="SUPFAM" id="SSF52151">
    <property type="entry name" value="FabD/lysophospholipase-like"/>
    <property type="match status" value="1"/>
</dbReference>
<dbReference type="PROSITE" id="PS51635">
    <property type="entry name" value="PNPLA"/>
    <property type="match status" value="1"/>
</dbReference>
<evidence type="ECO:0000313" key="4">
    <source>
        <dbReference type="EMBL" id="MCY6483173.1"/>
    </source>
</evidence>
<feature type="short sequence motif" description="DGA/G" evidence="2">
    <location>
        <begin position="186"/>
        <end position="188"/>
    </location>
</feature>
<dbReference type="EMBL" id="JAPQER010000001">
    <property type="protein sequence ID" value="MCY6483173.1"/>
    <property type="molecule type" value="Genomic_DNA"/>
</dbReference>
<evidence type="ECO:0000313" key="5">
    <source>
        <dbReference type="Proteomes" id="UP001078443"/>
    </source>
</evidence>
<keyword evidence="1 2" id="KW-0443">Lipid metabolism</keyword>
<comment type="caution">
    <text evidence="4">The sequence shown here is derived from an EMBL/GenBank/DDBJ whole genome shotgun (WGS) entry which is preliminary data.</text>
</comment>
<sequence>MKCNAVFQGGGIRGIGFVGALSCFQKNGYTWNQTAGTSAGALIAALIAAGYTTKEIEKIMVETDFLKFLDKSTIQRIPILGNLLGVFKEKGIYSGEYFEKWAKKLLSKKGIVKFNDVSENGESRLKIIAADITKKKTLILPDSLVEYGIDPMEFEIATALRMSISIPFYFKPVKFEYEGGTSYIVDGGVCWNYPLTIFDVEGIPEIPTVGFKFINSINDYTGVWKTDIMSFLFDIAGTVAARDDLEKLDKKDMERTVFISADNVEVTEFNISKQKSIKLFKSGYRSARNFLENWDFEEYISKYPNISSSI</sequence>
<dbReference type="RefSeq" id="WP_268039430.1">
    <property type="nucleotide sequence ID" value="NZ_JAPQER010000001.1"/>
</dbReference>
<dbReference type="InterPro" id="IPR016035">
    <property type="entry name" value="Acyl_Trfase/lysoPLipase"/>
</dbReference>
<dbReference type="CDD" id="cd07207">
    <property type="entry name" value="Pat_ExoU_VipD_like"/>
    <property type="match status" value="1"/>
</dbReference>
<gene>
    <name evidence="4" type="ORF">OW763_02235</name>
</gene>
<name>A0ABT4CZE3_9CLOT</name>
<protein>
    <submittedName>
        <fullName evidence="4">Patatin-like phospholipase family protein</fullName>
    </submittedName>
</protein>
<feature type="active site" description="Nucleophile" evidence="2">
    <location>
        <position position="38"/>
    </location>
</feature>
<feature type="domain" description="PNPLA" evidence="3">
    <location>
        <begin position="5"/>
        <end position="199"/>
    </location>
</feature>
<reference evidence="4" key="1">
    <citation type="submission" date="2022-12" db="EMBL/GenBank/DDBJ databases">
        <authorList>
            <person name="Wang J."/>
        </authorList>
    </citation>
    <scope>NUCLEOTIDE SEQUENCE</scope>
    <source>
        <strain evidence="4">HY-45-18</strain>
    </source>
</reference>
<feature type="short sequence motif" description="GXGXXG" evidence="2">
    <location>
        <begin position="9"/>
        <end position="14"/>
    </location>
</feature>
<dbReference type="InterPro" id="IPR052580">
    <property type="entry name" value="Lipid_Hydrolase"/>
</dbReference>
<proteinExistence type="predicted"/>
<organism evidence="4 5">
    <name type="scientific">Clostridium aestuarii</name>
    <dbReference type="NCBI Taxonomy" id="338193"/>
    <lineage>
        <taxon>Bacteria</taxon>
        <taxon>Bacillati</taxon>
        <taxon>Bacillota</taxon>
        <taxon>Clostridia</taxon>
        <taxon>Eubacteriales</taxon>
        <taxon>Clostridiaceae</taxon>
        <taxon>Clostridium</taxon>
    </lineage>
</organism>
<accession>A0ABT4CZE3</accession>
<keyword evidence="5" id="KW-1185">Reference proteome</keyword>
<dbReference type="Pfam" id="PF01734">
    <property type="entry name" value="Patatin"/>
    <property type="match status" value="1"/>
</dbReference>
<dbReference type="Gene3D" id="3.40.1090.10">
    <property type="entry name" value="Cytosolic phospholipase A2 catalytic domain"/>
    <property type="match status" value="2"/>
</dbReference>
<keyword evidence="2" id="KW-0442">Lipid degradation</keyword>
<evidence type="ECO:0000256" key="2">
    <source>
        <dbReference type="PROSITE-ProRule" id="PRU01161"/>
    </source>
</evidence>
<feature type="active site" description="Proton acceptor" evidence="2">
    <location>
        <position position="186"/>
    </location>
</feature>
<evidence type="ECO:0000256" key="1">
    <source>
        <dbReference type="ARBA" id="ARBA00023098"/>
    </source>
</evidence>
<keyword evidence="2" id="KW-0378">Hydrolase</keyword>
<dbReference type="PANTHER" id="PTHR46394">
    <property type="entry name" value="ANNEXIN"/>
    <property type="match status" value="1"/>
</dbReference>